<keyword evidence="9 17" id="KW-0560">Oxidoreductase</keyword>
<dbReference type="GO" id="GO:0005576">
    <property type="term" value="C:extracellular region"/>
    <property type="evidence" value="ECO:0007669"/>
    <property type="project" value="UniProtKB-SubCell"/>
</dbReference>
<dbReference type="InterPro" id="IPR019794">
    <property type="entry name" value="Peroxidases_AS"/>
</dbReference>
<keyword evidence="8 17" id="KW-0732">Signal</keyword>
<feature type="disulfide bond" evidence="16">
    <location>
        <begin position="204"/>
        <end position="236"/>
    </location>
</feature>
<evidence type="ECO:0000313" key="20">
    <source>
        <dbReference type="Proteomes" id="UP001189624"/>
    </source>
</evidence>
<evidence type="ECO:0000256" key="1">
    <source>
        <dbReference type="ARBA" id="ARBA00000189"/>
    </source>
</evidence>
<evidence type="ECO:0000256" key="12">
    <source>
        <dbReference type="PIRSR" id="PIRSR600823-1"/>
    </source>
</evidence>
<feature type="active site" description="Proton acceptor" evidence="12">
    <location>
        <position position="69"/>
    </location>
</feature>
<evidence type="ECO:0000256" key="16">
    <source>
        <dbReference type="PIRSR" id="PIRSR600823-5"/>
    </source>
</evidence>
<dbReference type="PANTHER" id="PTHR31517">
    <property type="match status" value="1"/>
</dbReference>
<evidence type="ECO:0000256" key="11">
    <source>
        <dbReference type="ARBA" id="ARBA00023157"/>
    </source>
</evidence>
<dbReference type="PANTHER" id="PTHR31517:SF17">
    <property type="entry name" value="PEROXIDASE 6"/>
    <property type="match status" value="1"/>
</dbReference>
<keyword evidence="17" id="KW-0964">Secreted</keyword>
<dbReference type="EC" id="1.11.1.7" evidence="4 17"/>
<dbReference type="GO" id="GO:0140825">
    <property type="term" value="F:lactoperoxidase activity"/>
    <property type="evidence" value="ECO:0007669"/>
    <property type="project" value="UniProtKB-EC"/>
</dbReference>
<protein>
    <recommendedName>
        <fullName evidence="4 17">Peroxidase</fullName>
        <ecNumber evidence="4 17">1.11.1.7</ecNumber>
    </recommendedName>
</protein>
<dbReference type="InterPro" id="IPR002016">
    <property type="entry name" value="Haem_peroxidase"/>
</dbReference>
<name>A0AA86VIM0_9FABA</name>
<dbReference type="PROSITE" id="PS00435">
    <property type="entry name" value="PEROXIDASE_1"/>
    <property type="match status" value="1"/>
</dbReference>
<evidence type="ECO:0000256" key="5">
    <source>
        <dbReference type="ARBA" id="ARBA00022559"/>
    </source>
</evidence>
<feature type="binding site" evidence="14">
    <location>
        <position position="73"/>
    </location>
    <ligand>
        <name>Ca(2+)</name>
        <dbReference type="ChEBI" id="CHEBI:29108"/>
        <label>1</label>
    </ligand>
</feature>
<proteinExistence type="inferred from homology"/>
<comment type="similarity">
    <text evidence="17">Belongs to the peroxidase family. Classical plant (class III) peroxidase subfamily.</text>
</comment>
<dbReference type="InterPro" id="IPR019793">
    <property type="entry name" value="Peroxidases_heam-ligand_BS"/>
</dbReference>
<comment type="subcellular location">
    <subcellularLocation>
        <location evidence="17">Secreted</location>
    </subcellularLocation>
</comment>
<evidence type="ECO:0000256" key="8">
    <source>
        <dbReference type="ARBA" id="ARBA00022729"/>
    </source>
</evidence>
<dbReference type="Gramene" id="rna-AYBTSS11_LOCUS9477">
    <property type="protein sequence ID" value="CAJ1940009.1"/>
    <property type="gene ID" value="gene-AYBTSS11_LOCUS9477"/>
</dbReference>
<dbReference type="Pfam" id="PF00141">
    <property type="entry name" value="peroxidase"/>
    <property type="match status" value="1"/>
</dbReference>
<dbReference type="PROSITE" id="PS50873">
    <property type="entry name" value="PEROXIDASE_4"/>
    <property type="match status" value="1"/>
</dbReference>
<dbReference type="PRINTS" id="PR00461">
    <property type="entry name" value="PLPEROXIDASE"/>
</dbReference>
<evidence type="ECO:0000313" key="19">
    <source>
        <dbReference type="EMBL" id="CAJ1940009.1"/>
    </source>
</evidence>
<evidence type="ECO:0000256" key="17">
    <source>
        <dbReference type="RuleBase" id="RU362060"/>
    </source>
</evidence>
<feature type="disulfide bond" evidence="16">
    <location>
        <begin position="125"/>
        <end position="326"/>
    </location>
</feature>
<feature type="binding site" evidence="14">
    <location>
        <position position="91"/>
    </location>
    <ligand>
        <name>Ca(2+)</name>
        <dbReference type="ChEBI" id="CHEBI:29108"/>
        <label>1</label>
    </ligand>
</feature>
<feature type="domain" description="Plant heme peroxidase family profile" evidence="18">
    <location>
        <begin position="28"/>
        <end position="330"/>
    </location>
</feature>
<dbReference type="Proteomes" id="UP001189624">
    <property type="component" value="Chromosome 3"/>
</dbReference>
<comment type="function">
    <text evidence="2">Removal of H(2)O(2), oxidation of toxic reductants, biosynthesis and degradation of lignin, suberization, auxin catabolism, response to environmental stresses such as wounding, pathogen attack and oxidative stress. These functions might be dependent on each isozyme/isoform in each plant tissue.</text>
</comment>
<feature type="chain" id="PRO_5041514677" description="Peroxidase" evidence="17">
    <location>
        <begin position="21"/>
        <end position="334"/>
    </location>
</feature>
<reference evidence="19" key="1">
    <citation type="submission" date="2023-10" db="EMBL/GenBank/DDBJ databases">
        <authorList>
            <person name="Domelevo Entfellner J.-B."/>
        </authorList>
    </citation>
    <scope>NUCLEOTIDE SEQUENCE</scope>
</reference>
<evidence type="ECO:0000256" key="10">
    <source>
        <dbReference type="ARBA" id="ARBA00023004"/>
    </source>
</evidence>
<evidence type="ECO:0000256" key="6">
    <source>
        <dbReference type="ARBA" id="ARBA00022617"/>
    </source>
</evidence>
<comment type="similarity">
    <text evidence="3">Belongs to the peroxidase family. Ascorbate peroxidase subfamily.</text>
</comment>
<evidence type="ECO:0000256" key="14">
    <source>
        <dbReference type="PIRSR" id="PIRSR600823-3"/>
    </source>
</evidence>
<feature type="binding site" evidence="14">
    <location>
        <position position="253"/>
    </location>
    <ligand>
        <name>Ca(2+)</name>
        <dbReference type="ChEBI" id="CHEBI:29108"/>
        <label>2</label>
    </ligand>
</feature>
<comment type="cofactor">
    <cofactor evidence="14 17">
        <name>Ca(2+)</name>
        <dbReference type="ChEBI" id="CHEBI:29108"/>
    </cofactor>
    <text evidence="14 17">Binds 2 calcium ions per subunit.</text>
</comment>
<dbReference type="CDD" id="cd00693">
    <property type="entry name" value="secretory_peroxidase"/>
    <property type="match status" value="1"/>
</dbReference>
<evidence type="ECO:0000256" key="4">
    <source>
        <dbReference type="ARBA" id="ARBA00012313"/>
    </source>
</evidence>
<dbReference type="FunFam" id="1.10.420.10:FF:000007">
    <property type="entry name" value="Peroxidase"/>
    <property type="match status" value="1"/>
</dbReference>
<evidence type="ECO:0000259" key="18">
    <source>
        <dbReference type="PROSITE" id="PS50873"/>
    </source>
</evidence>
<evidence type="ECO:0000256" key="7">
    <source>
        <dbReference type="ARBA" id="ARBA00022723"/>
    </source>
</evidence>
<dbReference type="EMBL" id="OY731400">
    <property type="protein sequence ID" value="CAJ1940009.1"/>
    <property type="molecule type" value="Genomic_DNA"/>
</dbReference>
<dbReference type="InterPro" id="IPR010255">
    <property type="entry name" value="Haem_peroxidase_sf"/>
</dbReference>
<evidence type="ECO:0000256" key="13">
    <source>
        <dbReference type="PIRSR" id="PIRSR600823-2"/>
    </source>
</evidence>
<organism evidence="19 20">
    <name type="scientific">Sphenostylis stenocarpa</name>
    <dbReference type="NCBI Taxonomy" id="92480"/>
    <lineage>
        <taxon>Eukaryota</taxon>
        <taxon>Viridiplantae</taxon>
        <taxon>Streptophyta</taxon>
        <taxon>Embryophyta</taxon>
        <taxon>Tracheophyta</taxon>
        <taxon>Spermatophyta</taxon>
        <taxon>Magnoliopsida</taxon>
        <taxon>eudicotyledons</taxon>
        <taxon>Gunneridae</taxon>
        <taxon>Pentapetalae</taxon>
        <taxon>rosids</taxon>
        <taxon>fabids</taxon>
        <taxon>Fabales</taxon>
        <taxon>Fabaceae</taxon>
        <taxon>Papilionoideae</taxon>
        <taxon>50 kb inversion clade</taxon>
        <taxon>NPAAA clade</taxon>
        <taxon>indigoferoid/millettioid clade</taxon>
        <taxon>Phaseoleae</taxon>
        <taxon>Sphenostylis</taxon>
    </lineage>
</organism>
<dbReference type="InterPro" id="IPR000823">
    <property type="entry name" value="Peroxidase_pln"/>
</dbReference>
<dbReference type="Gene3D" id="1.10.520.10">
    <property type="match status" value="1"/>
</dbReference>
<dbReference type="PROSITE" id="PS00436">
    <property type="entry name" value="PEROXIDASE_2"/>
    <property type="match status" value="1"/>
</dbReference>
<dbReference type="SUPFAM" id="SSF48113">
    <property type="entry name" value="Heme-dependent peroxidases"/>
    <property type="match status" value="1"/>
</dbReference>
<feature type="binding site" evidence="14">
    <location>
        <position position="75"/>
    </location>
    <ligand>
        <name>Ca(2+)</name>
        <dbReference type="ChEBI" id="CHEBI:29108"/>
        <label>1</label>
    </ligand>
</feature>
<feature type="site" description="Transition state stabilizer" evidence="15">
    <location>
        <position position="65"/>
    </location>
</feature>
<feature type="disulfide bond" evidence="16">
    <location>
        <begin position="38"/>
        <end position="119"/>
    </location>
</feature>
<feature type="disulfide bond" evidence="16">
    <location>
        <begin position="71"/>
        <end position="76"/>
    </location>
</feature>
<comment type="cofactor">
    <cofactor evidence="14 17">
        <name>heme b</name>
        <dbReference type="ChEBI" id="CHEBI:60344"/>
    </cofactor>
    <text evidence="14 17">Binds 1 heme b (iron(II)-protoporphyrin IX) group per subunit.</text>
</comment>
<feature type="binding site" evidence="14">
    <location>
        <position position="250"/>
    </location>
    <ligand>
        <name>Ca(2+)</name>
        <dbReference type="ChEBI" id="CHEBI:29108"/>
        <label>2</label>
    </ligand>
</feature>
<accession>A0AA86VIM0</accession>
<keyword evidence="11 16" id="KW-1015">Disulfide bond</keyword>
<sequence>MTRNKPITIFLFLSLSLSLSFLPLMQPKLISNYYQKTCPRFPEIVRKITSEKQHNSPTTAAATLRLLFHDCMVGGCDASILITSNSYNKAERDHAVNTPLSGDGFDVISRAKNVLELECPGIVSCADVLVSAVQELVAVSGGPTIPVQFGRKDSLESKSSNPENQFPLPNMTMSEVIQIFARKGFSIQEMVALVGGHTIGMSHCNQFVNRIFKFSKTSETDPAYNPEYAAGLRKLCENYTKDPSMAAFNDVITPVKFDNMYYKNLQRGLGLLATDTAMFMDSRTKPFVQKYGADEAKFFEDFSSAMVKLTALEVKTGNAGEVRSRCDSFNTLFG</sequence>
<dbReference type="GO" id="GO:0006979">
    <property type="term" value="P:response to oxidative stress"/>
    <property type="evidence" value="ECO:0007669"/>
    <property type="project" value="UniProtKB-UniRule"/>
</dbReference>
<feature type="binding site" evidence="14">
    <location>
        <position position="79"/>
    </location>
    <ligand>
        <name>Ca(2+)</name>
        <dbReference type="ChEBI" id="CHEBI:29108"/>
        <label>1</label>
    </ligand>
</feature>
<dbReference type="Gene3D" id="1.10.420.10">
    <property type="entry name" value="Peroxidase, domain 2"/>
    <property type="match status" value="1"/>
</dbReference>
<dbReference type="InterPro" id="IPR033905">
    <property type="entry name" value="Secretory_peroxidase"/>
</dbReference>
<evidence type="ECO:0000256" key="3">
    <source>
        <dbReference type="ARBA" id="ARBA00006873"/>
    </source>
</evidence>
<keyword evidence="7 14" id="KW-0479">Metal-binding</keyword>
<comment type="catalytic activity">
    <reaction evidence="1 17">
        <text>2 a phenolic donor + H2O2 = 2 a phenolic radical donor + 2 H2O</text>
        <dbReference type="Rhea" id="RHEA:56136"/>
        <dbReference type="ChEBI" id="CHEBI:15377"/>
        <dbReference type="ChEBI" id="CHEBI:16240"/>
        <dbReference type="ChEBI" id="CHEBI:139520"/>
        <dbReference type="ChEBI" id="CHEBI:139521"/>
        <dbReference type="EC" id="1.11.1.7"/>
    </reaction>
</comment>
<dbReference type="GO" id="GO:0042744">
    <property type="term" value="P:hydrogen peroxide catabolic process"/>
    <property type="evidence" value="ECO:0007669"/>
    <property type="project" value="UniProtKB-KW"/>
</dbReference>
<feature type="binding site" evidence="14">
    <location>
        <position position="77"/>
    </location>
    <ligand>
        <name>Ca(2+)</name>
        <dbReference type="ChEBI" id="CHEBI:29108"/>
        <label>1</label>
    </ligand>
</feature>
<keyword evidence="17" id="KW-0376">Hydrogen peroxide</keyword>
<gene>
    <name evidence="19" type="ORF">AYBTSS11_LOCUS9477</name>
</gene>
<feature type="binding site" evidence="14">
    <location>
        <position position="198"/>
    </location>
    <ligand>
        <name>Ca(2+)</name>
        <dbReference type="ChEBI" id="CHEBI:29108"/>
        <label>2</label>
    </ligand>
</feature>
<feature type="binding site" evidence="14">
    <location>
        <position position="258"/>
    </location>
    <ligand>
        <name>Ca(2+)</name>
        <dbReference type="ChEBI" id="CHEBI:29108"/>
        <label>2</label>
    </ligand>
</feature>
<keyword evidence="14 17" id="KW-0106">Calcium</keyword>
<evidence type="ECO:0000256" key="15">
    <source>
        <dbReference type="PIRSR" id="PIRSR600823-4"/>
    </source>
</evidence>
<feature type="binding site" description="axial binding residue" evidence="14">
    <location>
        <position position="197"/>
    </location>
    <ligand>
        <name>heme b</name>
        <dbReference type="ChEBI" id="CHEBI:60344"/>
    </ligand>
    <ligandPart>
        <name>Fe</name>
        <dbReference type="ChEBI" id="CHEBI:18248"/>
    </ligandPart>
</feature>
<feature type="binding site" evidence="13">
    <location>
        <position position="167"/>
    </location>
    <ligand>
        <name>substrate</name>
    </ligand>
</feature>
<keyword evidence="10 14" id="KW-0408">Iron</keyword>
<dbReference type="AlphaFoldDB" id="A0AA86VIM0"/>
<keyword evidence="6 17" id="KW-0349">Heme</keyword>
<dbReference type="GO" id="GO:0046872">
    <property type="term" value="F:metal ion binding"/>
    <property type="evidence" value="ECO:0007669"/>
    <property type="project" value="UniProtKB-UniRule"/>
</dbReference>
<evidence type="ECO:0000256" key="2">
    <source>
        <dbReference type="ARBA" id="ARBA00002322"/>
    </source>
</evidence>
<dbReference type="PRINTS" id="PR00458">
    <property type="entry name" value="PEROXIDASE"/>
</dbReference>
<evidence type="ECO:0000256" key="9">
    <source>
        <dbReference type="ARBA" id="ARBA00023002"/>
    </source>
</evidence>
<feature type="binding site" evidence="14">
    <location>
        <position position="70"/>
    </location>
    <ligand>
        <name>Ca(2+)</name>
        <dbReference type="ChEBI" id="CHEBI:29108"/>
        <label>1</label>
    </ligand>
</feature>
<feature type="signal peptide" evidence="17">
    <location>
        <begin position="1"/>
        <end position="20"/>
    </location>
</feature>
<dbReference type="GO" id="GO:0020037">
    <property type="term" value="F:heme binding"/>
    <property type="evidence" value="ECO:0007669"/>
    <property type="project" value="UniProtKB-UniRule"/>
</dbReference>
<keyword evidence="5 17" id="KW-0575">Peroxidase</keyword>
<keyword evidence="20" id="KW-1185">Reference proteome</keyword>